<dbReference type="InterPro" id="IPR016181">
    <property type="entry name" value="Acyl_CoA_acyltransferase"/>
</dbReference>
<protein>
    <recommendedName>
        <fullName evidence="2">BioF2-like acetyltransferase domain-containing protein</fullName>
    </recommendedName>
</protein>
<sequence>MTAMTWQLYPASAFADHARAWQRLNAATSRTPLLEPEFVQPLLAEFGDPRCQLAVCELAGETVAMGILQPRGRGVWEALQPSQAPIGLWLHHGAIELERLLPSLTRKLPGFALMVGLKQRDPQLETRPADSAVTGTLDYIRTAHVPIAGTFEEYWNARGKNLRNNLKKQRSRLQKDGVVTRMQIDRLPEQMAAAVADYGRLESAGWKAQLGTAIHPDNDQGRFYTSMLEGFARRGQAAVYRYWFEAPGLAPQLVAMDLCIEGDGALIVLKTTYDESVPASLSPTLLMREECCQRLFDEKQYARLEFYGKVMEWHTRWTDEIRTMYHVNHYRWPVLRQLHAAAGDRNAMVQRLRGKSAPGPAPVATRQQTSTTE</sequence>
<feature type="domain" description="BioF2-like acetyltransferase" evidence="2">
    <location>
        <begin position="161"/>
        <end position="313"/>
    </location>
</feature>
<dbReference type="AlphaFoldDB" id="A0AA87XTB9"/>
<evidence type="ECO:0000256" key="1">
    <source>
        <dbReference type="SAM" id="MobiDB-lite"/>
    </source>
</evidence>
<evidence type="ECO:0000259" key="2">
    <source>
        <dbReference type="Pfam" id="PF13480"/>
    </source>
</evidence>
<name>A0AA87XTB9_9BURK</name>
<organism evidence="3 4">
    <name type="scientific">Pseudoduganella albidiflava</name>
    <dbReference type="NCBI Taxonomy" id="321983"/>
    <lineage>
        <taxon>Bacteria</taxon>
        <taxon>Pseudomonadati</taxon>
        <taxon>Pseudomonadota</taxon>
        <taxon>Betaproteobacteria</taxon>
        <taxon>Burkholderiales</taxon>
        <taxon>Oxalobacteraceae</taxon>
        <taxon>Telluria group</taxon>
        <taxon>Pseudoduganella</taxon>
    </lineage>
</organism>
<reference evidence="3" key="2">
    <citation type="submission" date="2022-12" db="EMBL/GenBank/DDBJ databases">
        <authorList>
            <person name="Sun Q."/>
            <person name="Kim S."/>
        </authorList>
    </citation>
    <scope>NUCLEOTIDE SEQUENCE</scope>
    <source>
        <strain evidence="3">KCTC 12343</strain>
    </source>
</reference>
<reference evidence="3" key="1">
    <citation type="journal article" date="2014" name="Int. J. Syst. Evol. Microbiol.">
        <title>Complete genome sequence of Corynebacterium casei LMG S-19264T (=DSM 44701T), isolated from a smear-ripened cheese.</title>
        <authorList>
            <consortium name="US DOE Joint Genome Institute (JGI-PGF)"/>
            <person name="Walter F."/>
            <person name="Albersmeier A."/>
            <person name="Kalinowski J."/>
            <person name="Ruckert C."/>
        </authorList>
    </citation>
    <scope>NUCLEOTIDE SEQUENCE</scope>
    <source>
        <strain evidence="3">KCTC 12343</strain>
    </source>
</reference>
<gene>
    <name evidence="3" type="ORF">GCM10007387_04090</name>
</gene>
<comment type="caution">
    <text evidence="3">The sequence shown here is derived from an EMBL/GenBank/DDBJ whole genome shotgun (WGS) entry which is preliminary data.</text>
</comment>
<dbReference type="RefSeq" id="WP_229420598.1">
    <property type="nucleotide sequence ID" value="NZ_BMWV01000001.1"/>
</dbReference>
<dbReference type="EMBL" id="BMWV01000001">
    <property type="protein sequence ID" value="GGY25561.1"/>
    <property type="molecule type" value="Genomic_DNA"/>
</dbReference>
<dbReference type="InterPro" id="IPR038740">
    <property type="entry name" value="BioF2-like_GNAT_dom"/>
</dbReference>
<dbReference type="Proteomes" id="UP000628442">
    <property type="component" value="Unassembled WGS sequence"/>
</dbReference>
<accession>A0AA87XTB9</accession>
<dbReference type="SUPFAM" id="SSF55729">
    <property type="entry name" value="Acyl-CoA N-acyltransferases (Nat)"/>
    <property type="match status" value="1"/>
</dbReference>
<feature type="region of interest" description="Disordered" evidence="1">
    <location>
        <begin position="352"/>
        <end position="373"/>
    </location>
</feature>
<evidence type="ECO:0000313" key="4">
    <source>
        <dbReference type="Proteomes" id="UP000628442"/>
    </source>
</evidence>
<proteinExistence type="predicted"/>
<evidence type="ECO:0000313" key="3">
    <source>
        <dbReference type="EMBL" id="GGY25561.1"/>
    </source>
</evidence>
<dbReference type="Pfam" id="PF13480">
    <property type="entry name" value="Acetyltransf_6"/>
    <property type="match status" value="1"/>
</dbReference>